<keyword evidence="2" id="KW-1185">Reference proteome</keyword>
<gene>
    <name evidence="1" type="ORF">AB6A40_009107</name>
</gene>
<protein>
    <submittedName>
        <fullName evidence="1">Uncharacterized protein</fullName>
    </submittedName>
</protein>
<evidence type="ECO:0000313" key="2">
    <source>
        <dbReference type="Proteomes" id="UP001608902"/>
    </source>
</evidence>
<accession>A0ABD6ERC9</accession>
<proteinExistence type="predicted"/>
<name>A0ABD6ERC9_9BILA</name>
<dbReference type="Proteomes" id="UP001608902">
    <property type="component" value="Unassembled WGS sequence"/>
</dbReference>
<evidence type="ECO:0000313" key="1">
    <source>
        <dbReference type="EMBL" id="MFH4982398.1"/>
    </source>
</evidence>
<dbReference type="AlphaFoldDB" id="A0ABD6ERC9"/>
<comment type="caution">
    <text evidence="1">The sequence shown here is derived from an EMBL/GenBank/DDBJ whole genome shotgun (WGS) entry which is preliminary data.</text>
</comment>
<organism evidence="1 2">
    <name type="scientific">Gnathostoma spinigerum</name>
    <dbReference type="NCBI Taxonomy" id="75299"/>
    <lineage>
        <taxon>Eukaryota</taxon>
        <taxon>Metazoa</taxon>
        <taxon>Ecdysozoa</taxon>
        <taxon>Nematoda</taxon>
        <taxon>Chromadorea</taxon>
        <taxon>Rhabditida</taxon>
        <taxon>Spirurina</taxon>
        <taxon>Gnathostomatomorpha</taxon>
        <taxon>Gnathostomatoidea</taxon>
        <taxon>Gnathostomatidae</taxon>
        <taxon>Gnathostoma</taxon>
    </lineage>
</organism>
<sequence length="120" mass="13943">MPQATKKNVRLRLAESFSRTPKAKLQRFTTFFRRTERIKEYSGHMSDAEVTVDWTPNAFTNLQSNFSRNLDSSPRAYCSQRSTQPRLLHPSHSLADALHRFSTDKRIGRLLFVTDSQLKL</sequence>
<reference evidence="1 2" key="1">
    <citation type="submission" date="2024-08" db="EMBL/GenBank/DDBJ databases">
        <title>Gnathostoma spinigerum genome.</title>
        <authorList>
            <person name="Gonzalez-Bertolin B."/>
            <person name="Monzon S."/>
            <person name="Zaballos A."/>
            <person name="Jimenez P."/>
            <person name="Dekumyoy P."/>
            <person name="Varona S."/>
            <person name="Cuesta I."/>
            <person name="Sumanam S."/>
            <person name="Adisakwattana P."/>
            <person name="Gasser R.B."/>
            <person name="Hernandez-Gonzalez A."/>
            <person name="Young N.D."/>
            <person name="Perteguer M.J."/>
        </authorList>
    </citation>
    <scope>NUCLEOTIDE SEQUENCE [LARGE SCALE GENOMIC DNA]</scope>
    <source>
        <strain evidence="1">AL3</strain>
        <tissue evidence="1">Liver</tissue>
    </source>
</reference>
<dbReference type="EMBL" id="JBGFUD010009197">
    <property type="protein sequence ID" value="MFH4982398.1"/>
    <property type="molecule type" value="Genomic_DNA"/>
</dbReference>